<protein>
    <recommendedName>
        <fullName evidence="3">FAD/NAD(P)-binding domain-containing protein</fullName>
    </recommendedName>
</protein>
<organism evidence="1 2">
    <name type="scientific">Plenodomus tracheiphilus IPT5</name>
    <dbReference type="NCBI Taxonomy" id="1408161"/>
    <lineage>
        <taxon>Eukaryota</taxon>
        <taxon>Fungi</taxon>
        <taxon>Dikarya</taxon>
        <taxon>Ascomycota</taxon>
        <taxon>Pezizomycotina</taxon>
        <taxon>Dothideomycetes</taxon>
        <taxon>Pleosporomycetidae</taxon>
        <taxon>Pleosporales</taxon>
        <taxon>Pleosporineae</taxon>
        <taxon>Leptosphaeriaceae</taxon>
        <taxon>Plenodomus</taxon>
    </lineage>
</organism>
<evidence type="ECO:0000313" key="2">
    <source>
        <dbReference type="Proteomes" id="UP000799423"/>
    </source>
</evidence>
<dbReference type="EMBL" id="MU006390">
    <property type="protein sequence ID" value="KAF2844311.1"/>
    <property type="molecule type" value="Genomic_DNA"/>
</dbReference>
<accession>A0A6A7AMB9</accession>
<dbReference type="AlphaFoldDB" id="A0A6A7AMB9"/>
<dbReference type="OrthoDB" id="4114509at2759"/>
<keyword evidence="2" id="KW-1185">Reference proteome</keyword>
<evidence type="ECO:0000313" key="1">
    <source>
        <dbReference type="EMBL" id="KAF2844311.1"/>
    </source>
</evidence>
<dbReference type="Proteomes" id="UP000799423">
    <property type="component" value="Unassembled WGS sequence"/>
</dbReference>
<evidence type="ECO:0008006" key="3">
    <source>
        <dbReference type="Google" id="ProtNLM"/>
    </source>
</evidence>
<gene>
    <name evidence="1" type="ORF">T440DRAFT_525694</name>
</gene>
<name>A0A6A7AMB9_9PLEO</name>
<proteinExistence type="predicted"/>
<reference evidence="1" key="1">
    <citation type="submission" date="2020-01" db="EMBL/GenBank/DDBJ databases">
        <authorList>
            <consortium name="DOE Joint Genome Institute"/>
            <person name="Haridas S."/>
            <person name="Albert R."/>
            <person name="Binder M."/>
            <person name="Bloem J."/>
            <person name="Labutti K."/>
            <person name="Salamov A."/>
            <person name="Andreopoulos B."/>
            <person name="Baker S.E."/>
            <person name="Barry K."/>
            <person name="Bills G."/>
            <person name="Bluhm B.H."/>
            <person name="Cannon C."/>
            <person name="Castanera R."/>
            <person name="Culley D.E."/>
            <person name="Daum C."/>
            <person name="Ezra D."/>
            <person name="Gonzalez J.B."/>
            <person name="Henrissat B."/>
            <person name="Kuo A."/>
            <person name="Liang C."/>
            <person name="Lipzen A."/>
            <person name="Lutzoni F."/>
            <person name="Magnuson J."/>
            <person name="Mondo S."/>
            <person name="Nolan M."/>
            <person name="Ohm R."/>
            <person name="Pangilinan J."/>
            <person name="Park H.-J."/>
            <person name="Ramirez L."/>
            <person name="Alfaro M."/>
            <person name="Sun H."/>
            <person name="Tritt A."/>
            <person name="Yoshinaga Y."/>
            <person name="Zwiers L.-H."/>
            <person name="Turgeon B.G."/>
            <person name="Goodwin S.B."/>
            <person name="Spatafora J.W."/>
            <person name="Crous P.W."/>
            <person name="Grigoriev I.V."/>
        </authorList>
    </citation>
    <scope>NUCLEOTIDE SEQUENCE</scope>
    <source>
        <strain evidence="1">IPT5</strain>
    </source>
</reference>
<sequence>MGMAFVDTLIAETKATVAIVDRYSHPGGHWTSAYPFVRLHQPSAFYGVNSRALGDRMIDQNGWNKGLSELATGDEVCAYFSKVMNQTFLPSARVEYYPKYEYVSEGEFRSVISNNLIRVGPGTRIVDATFMKVKVPSMNPPSYEVADNVSLTTPNGLARIARPYRAYTIVGADKTGVDAHLCFQPPETAQNGPERFEANTAATMSALSSSDWFERLEACGRMLRIDKNVQPTMFKYATLSIPEFEAIKRVRNIIRQGRVVRIDVSEVTLTKGSYKPVPHTLYIDCSSDGLAKLQAVPVFDGRHITLQSVRFCQQVFSAAFIAHVEVTFEDNEVKNQLCRVVPHPANATNYAIVALESYRSRLRWMAEPRTAEWLEHCRLDFPAVGALPKDPREAAIFRERLPARIKVLCSKLEEIIANDATNDTLAIKV</sequence>